<evidence type="ECO:0000256" key="2">
    <source>
        <dbReference type="ARBA" id="ARBA00022840"/>
    </source>
</evidence>
<dbReference type="Gene3D" id="1.10.8.80">
    <property type="entry name" value="Magnesium chelatase subunit I, C-Terminal domain"/>
    <property type="match status" value="1"/>
</dbReference>
<evidence type="ECO:0000259" key="6">
    <source>
        <dbReference type="Pfam" id="PF17863"/>
    </source>
</evidence>
<dbReference type="PIRSF" id="PIRSF002849">
    <property type="entry name" value="AAA_ATPase_chaperone_MoxR_prd"/>
    <property type="match status" value="1"/>
</dbReference>
<evidence type="ECO:0000313" key="8">
    <source>
        <dbReference type="Proteomes" id="UP000320176"/>
    </source>
</evidence>
<dbReference type="SUPFAM" id="SSF52540">
    <property type="entry name" value="P-loop containing nucleoside triphosphate hydrolases"/>
    <property type="match status" value="1"/>
</dbReference>
<dbReference type="GO" id="GO:0005524">
    <property type="term" value="F:ATP binding"/>
    <property type="evidence" value="ECO:0007669"/>
    <property type="project" value="UniProtKB-KW"/>
</dbReference>
<organism evidence="7 8">
    <name type="scientific">Stieleria varia</name>
    <dbReference type="NCBI Taxonomy" id="2528005"/>
    <lineage>
        <taxon>Bacteria</taxon>
        <taxon>Pseudomonadati</taxon>
        <taxon>Planctomycetota</taxon>
        <taxon>Planctomycetia</taxon>
        <taxon>Pirellulales</taxon>
        <taxon>Pirellulaceae</taxon>
        <taxon>Stieleria</taxon>
    </lineage>
</organism>
<keyword evidence="2" id="KW-0067">ATP-binding</keyword>
<evidence type="ECO:0000313" key="7">
    <source>
        <dbReference type="EMBL" id="TWT98503.1"/>
    </source>
</evidence>
<reference evidence="7 8" key="1">
    <citation type="submission" date="2019-02" db="EMBL/GenBank/DDBJ databases">
        <title>Deep-cultivation of Planctomycetes and their phenomic and genomic characterization uncovers novel biology.</title>
        <authorList>
            <person name="Wiegand S."/>
            <person name="Jogler M."/>
            <person name="Boedeker C."/>
            <person name="Pinto D."/>
            <person name="Vollmers J."/>
            <person name="Rivas-Marin E."/>
            <person name="Kohn T."/>
            <person name="Peeters S.H."/>
            <person name="Heuer A."/>
            <person name="Rast P."/>
            <person name="Oberbeckmann S."/>
            <person name="Bunk B."/>
            <person name="Jeske O."/>
            <person name="Meyerdierks A."/>
            <person name="Storesund J.E."/>
            <person name="Kallscheuer N."/>
            <person name="Luecker S."/>
            <person name="Lage O.M."/>
            <person name="Pohl T."/>
            <person name="Merkel B.J."/>
            <person name="Hornburger P."/>
            <person name="Mueller R.-W."/>
            <person name="Bruemmer F."/>
            <person name="Labrenz M."/>
            <person name="Spormann A.M."/>
            <person name="Op Den Camp H."/>
            <person name="Overmann J."/>
            <person name="Amann R."/>
            <person name="Jetten M.S.M."/>
            <person name="Mascher T."/>
            <person name="Medema M.H."/>
            <person name="Devos D.P."/>
            <person name="Kaster A.-K."/>
            <person name="Ovreas L."/>
            <person name="Rohde M."/>
            <person name="Galperin M.Y."/>
            <person name="Jogler C."/>
        </authorList>
    </citation>
    <scope>NUCLEOTIDE SEQUENCE [LARGE SCALE GENOMIC DNA]</scope>
    <source>
        <strain evidence="7 8">Pla52n</strain>
    </source>
</reference>
<dbReference type="PANTHER" id="PTHR42759:SF5">
    <property type="entry name" value="METHANOL DEHYDROGENASE REGULATOR"/>
    <property type="match status" value="1"/>
</dbReference>
<name>A0A5C6AJX5_9BACT</name>
<protein>
    <submittedName>
        <fullName evidence="7">ATPase RavA</fullName>
        <ecNumber evidence="7">3.6.3.-</ecNumber>
    </submittedName>
</protein>
<dbReference type="InterPro" id="IPR027417">
    <property type="entry name" value="P-loop_NTPase"/>
</dbReference>
<comment type="similarity">
    <text evidence="3">Belongs to the MoxR family.</text>
</comment>
<comment type="caution">
    <text evidence="7">The sequence shown here is derived from an EMBL/GenBank/DDBJ whole genome shotgun (WGS) entry which is preliminary data.</text>
</comment>
<feature type="chain" id="PRO_5022737612" evidence="4">
    <location>
        <begin position="18"/>
        <end position="334"/>
    </location>
</feature>
<sequence precursor="true">MPAIPSIALTLAIPSYAMNAPMFPHAFQTAQALRENMEKVVLGKQEVVRAVVVALLAGEHLLLEDVPGVGKTLVAKALAQSIRGKFARLQFTPDLLPSDITGSMIFRSDTREFEFSRGPIFANVIVADEINRAPPRTQSALLEAMSEGQVSVDGTSHPLPKPFIVVATQNPFEFEGTYALPESQLDRFLLRTSVGYPSPEFERRVFETHRNGQPVEKLTSVVDAEQVVAAQQAVGHVRFDDALVDYLMAIVHATRSENGFDVGVSTRAALSFYRGCQANAITMHRDFVTPDDIKSLAVPTLAHRVSTSDVFQGASRSATEQRITELLQQIPVPV</sequence>
<dbReference type="AlphaFoldDB" id="A0A5C6AJX5"/>
<dbReference type="InterPro" id="IPR041628">
    <property type="entry name" value="ChlI/MoxR_AAA_lid"/>
</dbReference>
<feature type="signal peptide" evidence="4">
    <location>
        <begin position="1"/>
        <end position="17"/>
    </location>
</feature>
<dbReference type="PANTHER" id="PTHR42759">
    <property type="entry name" value="MOXR FAMILY PROTEIN"/>
    <property type="match status" value="1"/>
</dbReference>
<dbReference type="Proteomes" id="UP000320176">
    <property type="component" value="Unassembled WGS sequence"/>
</dbReference>
<evidence type="ECO:0000256" key="3">
    <source>
        <dbReference type="ARBA" id="ARBA00061607"/>
    </source>
</evidence>
<dbReference type="InterPro" id="IPR011703">
    <property type="entry name" value="ATPase_AAA-3"/>
</dbReference>
<dbReference type="Pfam" id="PF17863">
    <property type="entry name" value="AAA_lid_2"/>
    <property type="match status" value="1"/>
</dbReference>
<keyword evidence="4" id="KW-0732">Signal</keyword>
<dbReference type="EC" id="3.6.3.-" evidence="7"/>
<keyword evidence="1" id="KW-0547">Nucleotide-binding</keyword>
<dbReference type="Pfam" id="PF07726">
    <property type="entry name" value="AAA_3"/>
    <property type="match status" value="1"/>
</dbReference>
<dbReference type="Gene3D" id="3.40.50.300">
    <property type="entry name" value="P-loop containing nucleotide triphosphate hydrolases"/>
    <property type="match status" value="1"/>
</dbReference>
<keyword evidence="8" id="KW-1185">Reference proteome</keyword>
<feature type="domain" description="ChlI/MoxR AAA lid" evidence="6">
    <location>
        <begin position="253"/>
        <end position="313"/>
    </location>
</feature>
<dbReference type="FunFam" id="3.40.50.300:FF:000640">
    <property type="entry name" value="MoxR family ATPase"/>
    <property type="match status" value="1"/>
</dbReference>
<evidence type="ECO:0000259" key="5">
    <source>
        <dbReference type="Pfam" id="PF07726"/>
    </source>
</evidence>
<feature type="domain" description="ATPase AAA-3" evidence="5">
    <location>
        <begin position="60"/>
        <end position="190"/>
    </location>
</feature>
<proteinExistence type="inferred from homology"/>
<gene>
    <name evidence="7" type="primary">ravA_4</name>
    <name evidence="7" type="ORF">Pla52n_50170</name>
</gene>
<accession>A0A5C6AJX5</accession>
<keyword evidence="7" id="KW-0378">Hydrolase</keyword>
<dbReference type="InterPro" id="IPR050764">
    <property type="entry name" value="CbbQ/NirQ/NorQ/GpvN"/>
</dbReference>
<dbReference type="GO" id="GO:0016887">
    <property type="term" value="F:ATP hydrolysis activity"/>
    <property type="evidence" value="ECO:0007669"/>
    <property type="project" value="InterPro"/>
</dbReference>
<evidence type="ECO:0000256" key="4">
    <source>
        <dbReference type="SAM" id="SignalP"/>
    </source>
</evidence>
<dbReference type="EMBL" id="SJPN01000006">
    <property type="protein sequence ID" value="TWT98503.1"/>
    <property type="molecule type" value="Genomic_DNA"/>
</dbReference>
<dbReference type="CDD" id="cd00009">
    <property type="entry name" value="AAA"/>
    <property type="match status" value="1"/>
</dbReference>
<evidence type="ECO:0000256" key="1">
    <source>
        <dbReference type="ARBA" id="ARBA00022741"/>
    </source>
</evidence>